<comment type="caution">
    <text evidence="1">The sequence shown here is derived from an EMBL/GenBank/DDBJ whole genome shotgun (WGS) entry which is preliminary data.</text>
</comment>
<accession>A0A923EAJ1</accession>
<dbReference type="EMBL" id="JAAZWO010000029">
    <property type="protein sequence ID" value="MBC2399508.1"/>
    <property type="molecule type" value="Genomic_DNA"/>
</dbReference>
<dbReference type="Gene3D" id="1.20.1260.120">
    <property type="entry name" value="Protein of unknown function DUF2935"/>
    <property type="match status" value="1"/>
</dbReference>
<dbReference type="SUPFAM" id="SSF158430">
    <property type="entry name" value="Bacillus cereus metalloprotein-like"/>
    <property type="match status" value="1"/>
</dbReference>
<reference evidence="1 2" key="1">
    <citation type="submission" date="2020-04" db="EMBL/GenBank/DDBJ databases">
        <title>Genomic insights into acetone-butanol-ethanol (ABE) fermentation by sequencing solventogenic clostridia strains.</title>
        <authorList>
            <person name="Brown S."/>
        </authorList>
    </citation>
    <scope>NUCLEOTIDE SEQUENCE [LARGE SCALE GENOMIC DNA]</scope>
    <source>
        <strain evidence="1 2">DJ011</strain>
    </source>
</reference>
<gene>
    <name evidence="1" type="ORF">HGG79_17275</name>
</gene>
<evidence type="ECO:0000313" key="1">
    <source>
        <dbReference type="EMBL" id="MBC2399508.1"/>
    </source>
</evidence>
<evidence type="ECO:0000313" key="2">
    <source>
        <dbReference type="Proteomes" id="UP000563151"/>
    </source>
</evidence>
<keyword evidence="2" id="KW-1185">Reference proteome</keyword>
<dbReference type="InterPro" id="IPR021328">
    <property type="entry name" value="CotB-like"/>
</dbReference>
<organism evidence="1 2">
    <name type="scientific">Clostridium tetanomorphum</name>
    <dbReference type="NCBI Taxonomy" id="1553"/>
    <lineage>
        <taxon>Bacteria</taxon>
        <taxon>Bacillati</taxon>
        <taxon>Bacillota</taxon>
        <taxon>Clostridia</taxon>
        <taxon>Eubacteriales</taxon>
        <taxon>Clostridiaceae</taxon>
        <taxon>Clostridium</taxon>
    </lineage>
</organism>
<dbReference type="Proteomes" id="UP000563151">
    <property type="component" value="Unassembled WGS sequence"/>
</dbReference>
<protein>
    <submittedName>
        <fullName evidence="1">DUF2935 domain-containing protein</fullName>
    </submittedName>
</protein>
<name>A0A923EAJ1_CLOTT</name>
<dbReference type="RefSeq" id="WP_035148006.1">
    <property type="nucleotide sequence ID" value="NZ_JAAZWO010000029.1"/>
</dbReference>
<proteinExistence type="predicted"/>
<sequence length="141" mass="17086">MYCYTLVNNLNCVFNELILWTDISSEHPIFIKTVADLTKKNLPKDIENKLMDTSKNFRNLNKKAMDLRRKTMYYQMPFPHTIMCINKLINEFFILDTNFVKLLNTVDEYGKEDKVWQTLLHHIEHEQKFMYELFQNIDRQI</sequence>
<dbReference type="AlphaFoldDB" id="A0A923EAJ1"/>
<dbReference type="Pfam" id="PF11155">
    <property type="entry name" value="DUF2935"/>
    <property type="match status" value="1"/>
</dbReference>